<dbReference type="AlphaFoldDB" id="A0A915JCP4"/>
<protein>
    <submittedName>
        <fullName evidence="2">Uncharacterized protein</fullName>
    </submittedName>
</protein>
<reference evidence="2" key="1">
    <citation type="submission" date="2022-11" db="UniProtKB">
        <authorList>
            <consortium name="WormBaseParasite"/>
        </authorList>
    </citation>
    <scope>IDENTIFICATION</scope>
</reference>
<sequence>MSTTGEDKPEMKKEKLQKLLGEVELLKSKRFNAETLKNIAQIEAEIEKVLPGQTISCNDQF</sequence>
<evidence type="ECO:0000313" key="1">
    <source>
        <dbReference type="Proteomes" id="UP000887565"/>
    </source>
</evidence>
<proteinExistence type="predicted"/>
<dbReference type="Proteomes" id="UP000887565">
    <property type="component" value="Unplaced"/>
</dbReference>
<organism evidence="1 2">
    <name type="scientific">Romanomermis culicivorax</name>
    <name type="common">Nematode worm</name>
    <dbReference type="NCBI Taxonomy" id="13658"/>
    <lineage>
        <taxon>Eukaryota</taxon>
        <taxon>Metazoa</taxon>
        <taxon>Ecdysozoa</taxon>
        <taxon>Nematoda</taxon>
        <taxon>Enoplea</taxon>
        <taxon>Dorylaimia</taxon>
        <taxon>Mermithida</taxon>
        <taxon>Mermithoidea</taxon>
        <taxon>Mermithidae</taxon>
        <taxon>Romanomermis</taxon>
    </lineage>
</organism>
<evidence type="ECO:0000313" key="2">
    <source>
        <dbReference type="WBParaSite" id="nRc.2.0.1.t24249-RA"/>
    </source>
</evidence>
<name>A0A915JCP4_ROMCU</name>
<dbReference type="WBParaSite" id="nRc.2.0.1.t24249-RA">
    <property type="protein sequence ID" value="nRc.2.0.1.t24249-RA"/>
    <property type="gene ID" value="nRc.2.0.1.g24249"/>
</dbReference>
<keyword evidence="1" id="KW-1185">Reference proteome</keyword>
<accession>A0A915JCP4</accession>